<feature type="transmembrane region" description="Helical" evidence="9">
    <location>
        <begin position="33"/>
        <end position="57"/>
    </location>
</feature>
<dbReference type="Pfam" id="PF00001">
    <property type="entry name" value="7tm_1"/>
    <property type="match status" value="1"/>
</dbReference>
<sequence>MVSNLSSNGNLSNSSIENIPHYDLMQLRSFVTFNLYVAALTVVLSFIFNFYIILAFVRRPRLITSFTIQILNFVVIEFVMLLIEGPLNIVAFLNPRLLTLKPFCAIYKFGAWTFPSLALLQQMAIGLDRWLALLAPVWYRQKTIAFGVKVTVGLCGAYLLLYLPLFIADVIHTKTVTVGARCDIHRVFVSYQIVVRMITYYLPLFFTYVSYPILLGMIRCRQRRIASSPSTRTDKTSMLGTGKRADADADLEPSVTAVKAQALKKAVDRANARRSGNLSMWMMLVQIVCSAPLTVTYTLIQYHPNEAQIPYLHDFNSFSVMLTSLNMVVDPLIYWTFFRDLREETIRLTRCRCFFILNER</sequence>
<dbReference type="AlphaFoldDB" id="A0A1W0WLT0"/>
<keyword evidence="3 9" id="KW-0812">Transmembrane</keyword>
<keyword evidence="12" id="KW-1185">Reference proteome</keyword>
<dbReference type="PROSITE" id="PS50262">
    <property type="entry name" value="G_PROTEIN_RECEP_F1_2"/>
    <property type="match status" value="1"/>
</dbReference>
<dbReference type="Gene3D" id="1.20.1070.10">
    <property type="entry name" value="Rhodopsin 7-helix transmembrane proteins"/>
    <property type="match status" value="1"/>
</dbReference>
<feature type="transmembrane region" description="Helical" evidence="9">
    <location>
        <begin position="198"/>
        <end position="218"/>
    </location>
</feature>
<feature type="transmembrane region" description="Helical" evidence="9">
    <location>
        <begin position="69"/>
        <end position="93"/>
    </location>
</feature>
<organism evidence="11 12">
    <name type="scientific">Hypsibius exemplaris</name>
    <name type="common">Freshwater tardigrade</name>
    <dbReference type="NCBI Taxonomy" id="2072580"/>
    <lineage>
        <taxon>Eukaryota</taxon>
        <taxon>Metazoa</taxon>
        <taxon>Ecdysozoa</taxon>
        <taxon>Tardigrada</taxon>
        <taxon>Eutardigrada</taxon>
        <taxon>Parachela</taxon>
        <taxon>Hypsibioidea</taxon>
        <taxon>Hypsibiidae</taxon>
        <taxon>Hypsibius</taxon>
    </lineage>
</organism>
<dbReference type="InterPro" id="IPR017452">
    <property type="entry name" value="GPCR_Rhodpsn_7TM"/>
</dbReference>
<accession>A0A1W0WLT0</accession>
<name>A0A1W0WLT0_HYPEX</name>
<keyword evidence="4 9" id="KW-1133">Transmembrane helix</keyword>
<dbReference type="PANTHER" id="PTHR24228:SF59">
    <property type="entry name" value="NEUROPEPTIDE RECEPTOR 15"/>
    <property type="match status" value="1"/>
</dbReference>
<dbReference type="SUPFAM" id="SSF81321">
    <property type="entry name" value="Family A G protein-coupled receptor-like"/>
    <property type="match status" value="1"/>
</dbReference>
<dbReference type="InterPro" id="IPR000276">
    <property type="entry name" value="GPCR_Rhodpsn"/>
</dbReference>
<evidence type="ECO:0000313" key="11">
    <source>
        <dbReference type="EMBL" id="OQV16149.1"/>
    </source>
</evidence>
<feature type="domain" description="G-protein coupled receptors family 1 profile" evidence="10">
    <location>
        <begin position="48"/>
        <end position="334"/>
    </location>
</feature>
<evidence type="ECO:0000256" key="4">
    <source>
        <dbReference type="ARBA" id="ARBA00022989"/>
    </source>
</evidence>
<keyword evidence="7" id="KW-0675">Receptor</keyword>
<feature type="transmembrane region" description="Helical" evidence="9">
    <location>
        <begin position="320"/>
        <end position="338"/>
    </location>
</feature>
<evidence type="ECO:0000256" key="2">
    <source>
        <dbReference type="ARBA" id="ARBA00022475"/>
    </source>
</evidence>
<gene>
    <name evidence="11" type="ORF">BV898_09784</name>
</gene>
<evidence type="ECO:0000256" key="6">
    <source>
        <dbReference type="ARBA" id="ARBA00023136"/>
    </source>
</evidence>
<evidence type="ECO:0000256" key="7">
    <source>
        <dbReference type="ARBA" id="ARBA00023170"/>
    </source>
</evidence>
<keyword evidence="6 9" id="KW-0472">Membrane</keyword>
<dbReference type="GO" id="GO:0004930">
    <property type="term" value="F:G protein-coupled receptor activity"/>
    <property type="evidence" value="ECO:0007669"/>
    <property type="project" value="UniProtKB-KW"/>
</dbReference>
<proteinExistence type="predicted"/>
<evidence type="ECO:0000256" key="8">
    <source>
        <dbReference type="ARBA" id="ARBA00023224"/>
    </source>
</evidence>
<reference evidence="12" key="1">
    <citation type="submission" date="2017-01" db="EMBL/GenBank/DDBJ databases">
        <title>Comparative genomics of anhydrobiosis in the tardigrade Hypsibius dujardini.</title>
        <authorList>
            <person name="Yoshida Y."/>
            <person name="Koutsovoulos G."/>
            <person name="Laetsch D."/>
            <person name="Stevens L."/>
            <person name="Kumar S."/>
            <person name="Horikawa D."/>
            <person name="Ishino K."/>
            <person name="Komine S."/>
            <person name="Tomita M."/>
            <person name="Blaxter M."/>
            <person name="Arakawa K."/>
        </authorList>
    </citation>
    <scope>NUCLEOTIDE SEQUENCE [LARGE SCALE GENOMIC DNA]</scope>
    <source>
        <strain evidence="12">Z151</strain>
    </source>
</reference>
<dbReference type="PANTHER" id="PTHR24228">
    <property type="entry name" value="B2 BRADYKININ RECEPTOR/ANGIOTENSIN II RECEPTOR"/>
    <property type="match status" value="1"/>
</dbReference>
<comment type="caution">
    <text evidence="11">The sequence shown here is derived from an EMBL/GenBank/DDBJ whole genome shotgun (WGS) entry which is preliminary data.</text>
</comment>
<keyword evidence="8" id="KW-0807">Transducer</keyword>
<dbReference type="CDD" id="cd00637">
    <property type="entry name" value="7tm_classA_rhodopsin-like"/>
    <property type="match status" value="1"/>
</dbReference>
<evidence type="ECO:0000256" key="3">
    <source>
        <dbReference type="ARBA" id="ARBA00022692"/>
    </source>
</evidence>
<dbReference type="PRINTS" id="PR00237">
    <property type="entry name" value="GPCRRHODOPSN"/>
</dbReference>
<evidence type="ECO:0000313" key="12">
    <source>
        <dbReference type="Proteomes" id="UP000192578"/>
    </source>
</evidence>
<feature type="transmembrane region" description="Helical" evidence="9">
    <location>
        <begin position="146"/>
        <end position="167"/>
    </location>
</feature>
<evidence type="ECO:0000259" key="10">
    <source>
        <dbReference type="PROSITE" id="PS50262"/>
    </source>
</evidence>
<protein>
    <recommendedName>
        <fullName evidence="10">G-protein coupled receptors family 1 profile domain-containing protein</fullName>
    </recommendedName>
</protein>
<evidence type="ECO:0000256" key="5">
    <source>
        <dbReference type="ARBA" id="ARBA00023040"/>
    </source>
</evidence>
<evidence type="ECO:0000256" key="1">
    <source>
        <dbReference type="ARBA" id="ARBA00004651"/>
    </source>
</evidence>
<evidence type="ECO:0000256" key="9">
    <source>
        <dbReference type="SAM" id="Phobius"/>
    </source>
</evidence>
<dbReference type="Proteomes" id="UP000192578">
    <property type="component" value="Unassembled WGS sequence"/>
</dbReference>
<feature type="transmembrane region" description="Helical" evidence="9">
    <location>
        <begin position="278"/>
        <end position="300"/>
    </location>
</feature>
<dbReference type="OrthoDB" id="9975554at2759"/>
<comment type="subcellular location">
    <subcellularLocation>
        <location evidence="1">Cell membrane</location>
        <topology evidence="1">Multi-pass membrane protein</topology>
    </subcellularLocation>
</comment>
<keyword evidence="5" id="KW-0297">G-protein coupled receptor</keyword>
<dbReference type="GO" id="GO:0005886">
    <property type="term" value="C:plasma membrane"/>
    <property type="evidence" value="ECO:0007669"/>
    <property type="project" value="UniProtKB-SubCell"/>
</dbReference>
<dbReference type="EMBL" id="MTYJ01000078">
    <property type="protein sequence ID" value="OQV16149.1"/>
    <property type="molecule type" value="Genomic_DNA"/>
</dbReference>
<keyword evidence="2" id="KW-1003">Cell membrane</keyword>